<comment type="similarity">
    <text evidence="2">Belongs to the universal ribosomal protein uS4 family.</text>
</comment>
<evidence type="ECO:0000313" key="13">
    <source>
        <dbReference type="EMBL" id="KAG9238977.1"/>
    </source>
</evidence>
<name>A0A9P8C9Z7_9HELO</name>
<dbReference type="FunFam" id="3.10.290.10:FF:000025">
    <property type="entry name" value="30S ribosomal subunit S4"/>
    <property type="match status" value="1"/>
</dbReference>
<dbReference type="SMART" id="SM00363">
    <property type="entry name" value="S4"/>
    <property type="match status" value="1"/>
</dbReference>
<dbReference type="PANTHER" id="PTHR11831">
    <property type="entry name" value="30S 40S RIBOSOMAL PROTEIN"/>
    <property type="match status" value="1"/>
</dbReference>
<comment type="function">
    <text evidence="8">Component of the mitochondrial ribosome (mitoribosome), a dedicated translation machinery responsible for the synthesis of mitochondrial genome-encoded proteins, including at least some of the essential transmembrane subunits of the mitochondrial respiratory chain. The mitoribosomes are attached to the mitochondrial inner membrane and translation products are cotranslationally integrated into the membrane.</text>
</comment>
<proteinExistence type="inferred from homology"/>
<evidence type="ECO:0000256" key="9">
    <source>
        <dbReference type="ARBA" id="ARBA00071419"/>
    </source>
</evidence>
<dbReference type="GO" id="GO:0042274">
    <property type="term" value="P:ribosomal small subunit biogenesis"/>
    <property type="evidence" value="ECO:0007669"/>
    <property type="project" value="TreeGrafter"/>
</dbReference>
<feature type="domain" description="RNA-binding S4" evidence="12">
    <location>
        <begin position="124"/>
        <end position="184"/>
    </location>
</feature>
<protein>
    <recommendedName>
        <fullName evidence="9">Small ribosomal subunit protein uS4m</fullName>
    </recommendedName>
</protein>
<feature type="region of interest" description="Disordered" evidence="11">
    <location>
        <begin position="319"/>
        <end position="367"/>
    </location>
</feature>
<dbReference type="GO" id="GO:0019843">
    <property type="term" value="F:rRNA binding"/>
    <property type="evidence" value="ECO:0007669"/>
    <property type="project" value="UniProtKB-KW"/>
</dbReference>
<dbReference type="EMBL" id="MU251363">
    <property type="protein sequence ID" value="KAG9238977.1"/>
    <property type="molecule type" value="Genomic_DNA"/>
</dbReference>
<comment type="subcellular location">
    <subcellularLocation>
        <location evidence="1">Mitochondrion</location>
    </subcellularLocation>
</comment>
<dbReference type="SUPFAM" id="SSF55174">
    <property type="entry name" value="Alpha-L RNA-binding motif"/>
    <property type="match status" value="1"/>
</dbReference>
<feature type="compositionally biased region" description="Low complexity" evidence="11">
    <location>
        <begin position="337"/>
        <end position="350"/>
    </location>
</feature>
<keyword evidence="4 10" id="KW-0694">RNA-binding</keyword>
<dbReference type="InterPro" id="IPR002942">
    <property type="entry name" value="S4_RNA-bd"/>
</dbReference>
<dbReference type="Proteomes" id="UP000824998">
    <property type="component" value="Unassembled WGS sequence"/>
</dbReference>
<dbReference type="InterPro" id="IPR036986">
    <property type="entry name" value="S4_RNA-bd_sf"/>
</dbReference>
<feature type="compositionally biased region" description="Low complexity" evidence="11">
    <location>
        <begin position="216"/>
        <end position="230"/>
    </location>
</feature>
<evidence type="ECO:0000256" key="7">
    <source>
        <dbReference type="ARBA" id="ARBA00023274"/>
    </source>
</evidence>
<evidence type="ECO:0000313" key="14">
    <source>
        <dbReference type="Proteomes" id="UP000824998"/>
    </source>
</evidence>
<feature type="region of interest" description="Disordered" evidence="11">
    <location>
        <begin position="90"/>
        <end position="111"/>
    </location>
</feature>
<keyword evidence="14" id="KW-1185">Reference proteome</keyword>
<keyword evidence="3 10" id="KW-0699">rRNA-binding</keyword>
<dbReference type="CDD" id="cd00165">
    <property type="entry name" value="S4"/>
    <property type="match status" value="1"/>
</dbReference>
<evidence type="ECO:0000256" key="2">
    <source>
        <dbReference type="ARBA" id="ARBA00007465"/>
    </source>
</evidence>
<dbReference type="InterPro" id="IPR018079">
    <property type="entry name" value="Ribosomal_uS4_CS"/>
</dbReference>
<evidence type="ECO:0000256" key="3">
    <source>
        <dbReference type="ARBA" id="ARBA00022730"/>
    </source>
</evidence>
<dbReference type="Gene3D" id="3.10.290.10">
    <property type="entry name" value="RNA-binding S4 domain"/>
    <property type="match status" value="1"/>
</dbReference>
<evidence type="ECO:0000259" key="12">
    <source>
        <dbReference type="SMART" id="SM00363"/>
    </source>
</evidence>
<reference evidence="13" key="1">
    <citation type="journal article" date="2021" name="IMA Fungus">
        <title>Genomic characterization of three marine fungi, including Emericellopsis atlantica sp. nov. with signatures of a generalist lifestyle and marine biomass degradation.</title>
        <authorList>
            <person name="Hagestad O.C."/>
            <person name="Hou L."/>
            <person name="Andersen J.H."/>
            <person name="Hansen E.H."/>
            <person name="Altermark B."/>
            <person name="Li C."/>
            <person name="Kuhnert E."/>
            <person name="Cox R.J."/>
            <person name="Crous P.W."/>
            <person name="Spatafora J.W."/>
            <person name="Lail K."/>
            <person name="Amirebrahimi M."/>
            <person name="Lipzen A."/>
            <person name="Pangilinan J."/>
            <person name="Andreopoulos W."/>
            <person name="Hayes R.D."/>
            <person name="Ng V."/>
            <person name="Grigoriev I.V."/>
            <person name="Jackson S.A."/>
            <person name="Sutton T.D.S."/>
            <person name="Dobson A.D.W."/>
            <person name="Rama T."/>
        </authorList>
    </citation>
    <scope>NUCLEOTIDE SEQUENCE</scope>
    <source>
        <strain evidence="13">TRa018bII</strain>
    </source>
</reference>
<keyword evidence="7" id="KW-0687">Ribonucleoprotein</keyword>
<evidence type="ECO:0000256" key="4">
    <source>
        <dbReference type="ARBA" id="ARBA00022884"/>
    </source>
</evidence>
<evidence type="ECO:0000256" key="10">
    <source>
        <dbReference type="PROSITE-ProRule" id="PRU00182"/>
    </source>
</evidence>
<evidence type="ECO:0000256" key="5">
    <source>
        <dbReference type="ARBA" id="ARBA00022980"/>
    </source>
</evidence>
<evidence type="ECO:0000256" key="1">
    <source>
        <dbReference type="ARBA" id="ARBA00004173"/>
    </source>
</evidence>
<dbReference type="OrthoDB" id="3356781at2759"/>
<dbReference type="GO" id="GO:0003735">
    <property type="term" value="F:structural constituent of ribosome"/>
    <property type="evidence" value="ECO:0007669"/>
    <property type="project" value="TreeGrafter"/>
</dbReference>
<keyword evidence="5" id="KW-0689">Ribosomal protein</keyword>
<dbReference type="GO" id="GO:0005763">
    <property type="term" value="C:mitochondrial small ribosomal subunit"/>
    <property type="evidence" value="ECO:0007669"/>
    <property type="project" value="TreeGrafter"/>
</dbReference>
<feature type="region of interest" description="Disordered" evidence="11">
    <location>
        <begin position="209"/>
        <end position="240"/>
    </location>
</feature>
<dbReference type="PANTHER" id="PTHR11831:SF4">
    <property type="entry name" value="SMALL RIBOSOMAL SUBUNIT PROTEIN US4M"/>
    <property type="match status" value="1"/>
</dbReference>
<organism evidence="13 14">
    <name type="scientific">Amylocarpus encephaloides</name>
    <dbReference type="NCBI Taxonomy" id="45428"/>
    <lineage>
        <taxon>Eukaryota</taxon>
        <taxon>Fungi</taxon>
        <taxon>Dikarya</taxon>
        <taxon>Ascomycota</taxon>
        <taxon>Pezizomycotina</taxon>
        <taxon>Leotiomycetes</taxon>
        <taxon>Helotiales</taxon>
        <taxon>Helotiales incertae sedis</taxon>
        <taxon>Amylocarpus</taxon>
    </lineage>
</organism>
<gene>
    <name evidence="13" type="ORF">BJ875DRAFT_275710</name>
</gene>
<evidence type="ECO:0000256" key="8">
    <source>
        <dbReference type="ARBA" id="ARBA00037226"/>
    </source>
</evidence>
<dbReference type="PROSITE" id="PS00632">
    <property type="entry name" value="RIBOSOMAL_S4"/>
    <property type="match status" value="1"/>
</dbReference>
<dbReference type="Pfam" id="PF01479">
    <property type="entry name" value="S4"/>
    <property type="match status" value="1"/>
</dbReference>
<dbReference type="AlphaFoldDB" id="A0A9P8C9Z7"/>
<accession>A0A9P8C9Z7</accession>
<evidence type="ECO:0000256" key="6">
    <source>
        <dbReference type="ARBA" id="ARBA00023128"/>
    </source>
</evidence>
<keyword evidence="6" id="KW-0496">Mitochondrion</keyword>
<comment type="caution">
    <text evidence="13">The sequence shown here is derived from an EMBL/GenBank/DDBJ whole genome shotgun (WGS) entry which is preliminary data.</text>
</comment>
<sequence>MTRKRFHGLKRVKFRMTWNKYNLYNLSRLTPTKKGVSTFFQQKWASKSATRAYHGEQIREKQWQRMFTSRLNAVIPMDYKYLAEHDGSEFAAGRGSGKDQDPSHRQRQPQQIPYMAMTYAPMERRLDVAIFRALFASSVRQARQFVTHGNAKVNGKKMPYPGYLLNPGDMFQVEPERVLFATGKEKPQSQIAEGRDLRKKKRAINVRRHETRKAARGAAAKKAANKPATAKAEKQSTMPQKLAGEDLFELEIRKQRRADMQELIKQVTSIMDNKKSAPGAKKKQELRAIVKDIRSTMASIKRKPLDELEASVADLVSRLSTTSGNHKPSPKKRSTSESESTAPPTDESSSLASAEKKMEKKVQKARNSLMIKRQNQVDESKPYATPWQPRDYMSAFAFIPRYLEVNQKICSAVYLRHPVARPGYGEVPTPFHPDQSQLAFNWYLRRR</sequence>
<dbReference type="PROSITE" id="PS50889">
    <property type="entry name" value="S4"/>
    <property type="match status" value="1"/>
</dbReference>
<evidence type="ECO:0000256" key="11">
    <source>
        <dbReference type="SAM" id="MobiDB-lite"/>
    </source>
</evidence>
<dbReference type="InterPro" id="IPR022801">
    <property type="entry name" value="Ribosomal_uS4"/>
</dbReference>